<feature type="compositionally biased region" description="Pro residues" evidence="2">
    <location>
        <begin position="454"/>
        <end position="463"/>
    </location>
</feature>
<feature type="domain" description="Ras-associating" evidence="3">
    <location>
        <begin position="1"/>
        <end position="82"/>
    </location>
</feature>
<feature type="region of interest" description="Disordered" evidence="2">
    <location>
        <begin position="728"/>
        <end position="828"/>
    </location>
</feature>
<evidence type="ECO:0000313" key="4">
    <source>
        <dbReference type="EMBL" id="RUS69864.1"/>
    </source>
</evidence>
<keyword evidence="5" id="KW-1185">Reference proteome</keyword>
<keyword evidence="1" id="KW-0175">Coiled coil</keyword>
<feature type="compositionally biased region" description="Basic and acidic residues" evidence="2">
    <location>
        <begin position="516"/>
        <end position="526"/>
    </location>
</feature>
<comment type="caution">
    <text evidence="4">The sequence shown here is derived from an EMBL/GenBank/DDBJ whole genome shotgun (WGS) entry which is preliminary data.</text>
</comment>
<evidence type="ECO:0000313" key="5">
    <source>
        <dbReference type="Proteomes" id="UP000271974"/>
    </source>
</evidence>
<evidence type="ECO:0000259" key="3">
    <source>
        <dbReference type="PROSITE" id="PS50200"/>
    </source>
</evidence>
<feature type="coiled-coil region" evidence="1">
    <location>
        <begin position="917"/>
        <end position="1033"/>
    </location>
</feature>
<dbReference type="SUPFAM" id="SSF54236">
    <property type="entry name" value="Ubiquitin-like"/>
    <property type="match status" value="1"/>
</dbReference>
<dbReference type="InterPro" id="IPR033593">
    <property type="entry name" value="N-RASSF"/>
</dbReference>
<feature type="region of interest" description="Disordered" evidence="2">
    <location>
        <begin position="664"/>
        <end position="714"/>
    </location>
</feature>
<feature type="compositionally biased region" description="Polar residues" evidence="2">
    <location>
        <begin position="305"/>
        <end position="324"/>
    </location>
</feature>
<proteinExistence type="predicted"/>
<protein>
    <recommendedName>
        <fullName evidence="3">Ras-associating domain-containing protein</fullName>
    </recommendedName>
</protein>
<feature type="compositionally biased region" description="Polar residues" evidence="2">
    <location>
        <begin position="223"/>
        <end position="255"/>
    </location>
</feature>
<feature type="compositionally biased region" description="Low complexity" evidence="2">
    <location>
        <begin position="281"/>
        <end position="299"/>
    </location>
</feature>
<feature type="compositionally biased region" description="Polar residues" evidence="2">
    <location>
        <begin position="752"/>
        <end position="765"/>
    </location>
</feature>
<feature type="region of interest" description="Disordered" evidence="2">
    <location>
        <begin position="350"/>
        <end position="597"/>
    </location>
</feature>
<feature type="region of interest" description="Disordered" evidence="2">
    <location>
        <begin position="619"/>
        <end position="647"/>
    </location>
</feature>
<feature type="compositionally biased region" description="Polar residues" evidence="2">
    <location>
        <begin position="549"/>
        <end position="597"/>
    </location>
</feature>
<feature type="compositionally biased region" description="Low complexity" evidence="2">
    <location>
        <begin position="82"/>
        <end position="101"/>
    </location>
</feature>
<feature type="compositionally biased region" description="Polar residues" evidence="2">
    <location>
        <begin position="201"/>
        <end position="214"/>
    </location>
</feature>
<reference evidence="4 5" key="1">
    <citation type="submission" date="2019-01" db="EMBL/GenBank/DDBJ databases">
        <title>A draft genome assembly of the solar-powered sea slug Elysia chlorotica.</title>
        <authorList>
            <person name="Cai H."/>
            <person name="Li Q."/>
            <person name="Fang X."/>
            <person name="Li J."/>
            <person name="Curtis N.E."/>
            <person name="Altenburger A."/>
            <person name="Shibata T."/>
            <person name="Feng M."/>
            <person name="Maeda T."/>
            <person name="Schwartz J.A."/>
            <person name="Shigenobu S."/>
            <person name="Lundholm N."/>
            <person name="Nishiyama T."/>
            <person name="Yang H."/>
            <person name="Hasebe M."/>
            <person name="Li S."/>
            <person name="Pierce S.K."/>
            <person name="Wang J."/>
        </authorList>
    </citation>
    <scope>NUCLEOTIDE SEQUENCE [LARGE SCALE GENOMIC DNA]</scope>
    <source>
        <strain evidence="4">EC2010</strain>
        <tissue evidence="4">Whole organism of an adult</tissue>
    </source>
</reference>
<feature type="compositionally biased region" description="Low complexity" evidence="2">
    <location>
        <begin position="493"/>
        <end position="515"/>
    </location>
</feature>
<evidence type="ECO:0000256" key="2">
    <source>
        <dbReference type="SAM" id="MobiDB-lite"/>
    </source>
</evidence>
<dbReference type="STRING" id="188477.A0A433SL63"/>
<dbReference type="InterPro" id="IPR000159">
    <property type="entry name" value="RA_dom"/>
</dbReference>
<organism evidence="4 5">
    <name type="scientific">Elysia chlorotica</name>
    <name type="common">Eastern emerald elysia</name>
    <name type="synonym">Sea slug</name>
    <dbReference type="NCBI Taxonomy" id="188477"/>
    <lineage>
        <taxon>Eukaryota</taxon>
        <taxon>Metazoa</taxon>
        <taxon>Spiralia</taxon>
        <taxon>Lophotrochozoa</taxon>
        <taxon>Mollusca</taxon>
        <taxon>Gastropoda</taxon>
        <taxon>Heterobranchia</taxon>
        <taxon>Euthyneura</taxon>
        <taxon>Panpulmonata</taxon>
        <taxon>Sacoglossa</taxon>
        <taxon>Placobranchoidea</taxon>
        <taxon>Plakobranchidae</taxon>
        <taxon>Elysia</taxon>
    </lineage>
</organism>
<dbReference type="InterPro" id="IPR029071">
    <property type="entry name" value="Ubiquitin-like_domsf"/>
</dbReference>
<dbReference type="Proteomes" id="UP000271974">
    <property type="component" value="Unassembled WGS sequence"/>
</dbReference>
<dbReference type="Pfam" id="PF21712">
    <property type="entry name" value="RASSF8-10_RA"/>
    <property type="match status" value="1"/>
</dbReference>
<dbReference type="GO" id="GO:0007165">
    <property type="term" value="P:signal transduction"/>
    <property type="evidence" value="ECO:0007669"/>
    <property type="project" value="InterPro"/>
</dbReference>
<dbReference type="SMART" id="SM00314">
    <property type="entry name" value="RA"/>
    <property type="match status" value="1"/>
</dbReference>
<dbReference type="OrthoDB" id="10051571at2759"/>
<dbReference type="AlphaFoldDB" id="A0A433SL63"/>
<feature type="compositionally biased region" description="Low complexity" evidence="2">
    <location>
        <begin position="167"/>
        <end position="178"/>
    </location>
</feature>
<feature type="compositionally biased region" description="Basic and acidic residues" evidence="2">
    <location>
        <begin position="123"/>
        <end position="138"/>
    </location>
</feature>
<feature type="region of interest" description="Disordered" evidence="2">
    <location>
        <begin position="82"/>
        <end position="337"/>
    </location>
</feature>
<dbReference type="InterPro" id="IPR048945">
    <property type="entry name" value="RASSF8/10_RA"/>
</dbReference>
<dbReference type="Gene3D" id="3.10.20.90">
    <property type="entry name" value="Phosphatidylinositol 3-kinase Catalytic Subunit, Chain A, domain 1"/>
    <property type="match status" value="1"/>
</dbReference>
<dbReference type="EMBL" id="RQTK01001552">
    <property type="protein sequence ID" value="RUS69864.1"/>
    <property type="molecule type" value="Genomic_DNA"/>
</dbReference>
<dbReference type="PROSITE" id="PS50200">
    <property type="entry name" value="RA"/>
    <property type="match status" value="1"/>
</dbReference>
<dbReference type="PANTHER" id="PTHR15286">
    <property type="entry name" value="RAS-ASSOCIATING DOMAIN CONTAINING PROTEIN"/>
    <property type="match status" value="1"/>
</dbReference>
<dbReference type="PANTHER" id="PTHR15286:SF6">
    <property type="entry name" value="GH01133P"/>
    <property type="match status" value="1"/>
</dbReference>
<feature type="compositionally biased region" description="Polar residues" evidence="2">
    <location>
        <begin position="396"/>
        <end position="420"/>
    </location>
</feature>
<evidence type="ECO:0000256" key="1">
    <source>
        <dbReference type="SAM" id="Coils"/>
    </source>
</evidence>
<name>A0A433SL63_ELYCH</name>
<gene>
    <name evidence="4" type="ORF">EGW08_022370</name>
</gene>
<feature type="compositionally biased region" description="Basic residues" evidence="2">
    <location>
        <begin position="378"/>
        <end position="389"/>
    </location>
</feature>
<sequence length="1197" mass="130971">MELKVWVEGIQRVVCGANYSTSCQDVVLALAHAMGRTGRFTLVERWRDSERPLTPAECPLQALHKWGEYASEVRFFLIQADNSNNSSNSNNNNSIGSGSSRGSKDGDRPLGNKPLSANPKSHQMREGDGIIPRRRDTNLRQGNASGPFFPSSPTPSPRGRVQPEFKQSSSHSHLQHLQPPDHLKRSSTFSGAHNYAPDLPANNTAIPSSTQPYSNGPYRAVPHSSQHQTAPSPSAQRKLQPPTASNYGNKQQLQNTRRESRDHYQTLAPPMTNGGAGGSLSGNSSSNSSPRSPSGSSAPYPYINPGSQSQPQISTSSASMSNPSRVGHEAPTLDQRTSVARDARDIHPANLALEQSSSSSHGVGRPAGRSSQPNPDPRHRHPRRERRPRSPTPHRSGNSITGGQQNQHPQNLSSLQQSKPEQYHHPHLRSSHGQHQPPAMLPQSQDGPTRLSPPASPTPPVPAPRHRARPSPDPVEYENMSVAGRGRDPHRYQQPQQQQQQQPQEYLQHQSQHQPHGLERSRSGDRRRQHSSSAARTGAHADSRGSLPGPQSGQIGQTNSRGPISQLSSDQPMWGQTAQTGDHQSRVNPGQQLSRSLPASGMNLLRRTNENGAGSVDFVESASKRQQQQQPGWGGTVGEPHVTGGKSMSSFASAVANIRQHSKERTPRAGALHGDWQSGGEGHHQHYACPIREDASQLGPPSGLEHPGNPYLPTQTAVNARLFSEAQQQRMTNQLSSGHSSQHPPHPHNIPQKTSPREATSSPAFTLSPRPHSAFKEVSPRHGHQLSPSSPPGTSSLDQMGQHPGTGGSESPRVARQGSHLDGLQSDQHPHFRQLSLEVEEYDLDQNFPDLAHRDRDLSAGVPRMQQPHLVKPAGEPAGLAPLEYRLDGGGVRPAPHRAEAEMLQLARLVSVQQDRLRAIQAQIVDASTEVSALEEEASRTDLQLQELSVDGVELEAMEAELVAEEAELQQVEWENVLDGEQKREADIRQQMTNMEKKSKEAQERIERLKSEEEKIAKDIQAESEKLATEEQEKLKVSGCEPICNRTLPAFFTVSKSIPLSLNTTLFQDLSKYCDLQFTLIFQEEELREVESELKEENLKDFHAHPVAKEPPPGLTIVEDFVVPTSGYKKAKPYTSISSDTEDSAPETGEAIIKILESRLSPASPLIDELNNMGALTSAQQTYKSALAAKNPNGVWV</sequence>
<accession>A0A433SL63</accession>